<feature type="chain" id="PRO_5046645898" description="Tryptophan synthase alpha chain" evidence="2">
    <location>
        <begin position="20"/>
        <end position="186"/>
    </location>
</feature>
<dbReference type="EMBL" id="CP089982">
    <property type="protein sequence ID" value="WXA97645.1"/>
    <property type="molecule type" value="Genomic_DNA"/>
</dbReference>
<evidence type="ECO:0000313" key="3">
    <source>
        <dbReference type="EMBL" id="WXA97645.1"/>
    </source>
</evidence>
<feature type="signal peptide" evidence="2">
    <location>
        <begin position="1"/>
        <end position="19"/>
    </location>
</feature>
<keyword evidence="2" id="KW-0732">Signal</keyword>
<evidence type="ECO:0000313" key="4">
    <source>
        <dbReference type="Proteomes" id="UP001379533"/>
    </source>
</evidence>
<dbReference type="RefSeq" id="WP_394848266.1">
    <property type="nucleotide sequence ID" value="NZ_CP089982.1"/>
</dbReference>
<dbReference type="PROSITE" id="PS51257">
    <property type="entry name" value="PROKAR_LIPOPROTEIN"/>
    <property type="match status" value="1"/>
</dbReference>
<gene>
    <name evidence="3" type="ORF">LZC95_12470</name>
</gene>
<feature type="region of interest" description="Disordered" evidence="1">
    <location>
        <begin position="29"/>
        <end position="66"/>
    </location>
</feature>
<sequence>MNVTRVAVVLGLGIFAASAGFVACSGDDSSTSVPRPDAGPDGTVDRDGGEDAGTDAFPEDARASDPKSLRCGNTRCNTDDQFCCVQDDGGAACASDSDGGACNGGTEIGCDEQADCDEGEVCCGTAKLGEVTVECAPPTSCNNPFENRRICKTDAECGDAGACVTQPCKGIIVSTCGGIPPSACTR</sequence>
<name>A0ABZ2KJ84_9BACT</name>
<protein>
    <recommendedName>
        <fullName evidence="5">Tryptophan synthase alpha chain</fullName>
    </recommendedName>
</protein>
<organism evidence="3 4">
    <name type="scientific">Pendulispora brunnea</name>
    <dbReference type="NCBI Taxonomy" id="2905690"/>
    <lineage>
        <taxon>Bacteria</taxon>
        <taxon>Pseudomonadati</taxon>
        <taxon>Myxococcota</taxon>
        <taxon>Myxococcia</taxon>
        <taxon>Myxococcales</taxon>
        <taxon>Sorangiineae</taxon>
        <taxon>Pendulisporaceae</taxon>
        <taxon>Pendulispora</taxon>
    </lineage>
</organism>
<evidence type="ECO:0000256" key="1">
    <source>
        <dbReference type="SAM" id="MobiDB-lite"/>
    </source>
</evidence>
<accession>A0ABZ2KJ84</accession>
<keyword evidence="4" id="KW-1185">Reference proteome</keyword>
<proteinExistence type="predicted"/>
<evidence type="ECO:0000256" key="2">
    <source>
        <dbReference type="SAM" id="SignalP"/>
    </source>
</evidence>
<reference evidence="3 4" key="1">
    <citation type="submission" date="2021-12" db="EMBL/GenBank/DDBJ databases">
        <title>Discovery of the Pendulisporaceae a myxobacterial family with distinct sporulation behavior and unique specialized metabolism.</title>
        <authorList>
            <person name="Garcia R."/>
            <person name="Popoff A."/>
            <person name="Bader C.D."/>
            <person name="Loehr J."/>
            <person name="Walesch S."/>
            <person name="Walt C."/>
            <person name="Boldt J."/>
            <person name="Bunk B."/>
            <person name="Haeckl F.J.F.P.J."/>
            <person name="Gunesch A.P."/>
            <person name="Birkelbach J."/>
            <person name="Nuebel U."/>
            <person name="Pietschmann T."/>
            <person name="Bach T."/>
            <person name="Mueller R."/>
        </authorList>
    </citation>
    <scope>NUCLEOTIDE SEQUENCE [LARGE SCALE GENOMIC DNA]</scope>
    <source>
        <strain evidence="3 4">MSr12523</strain>
    </source>
</reference>
<evidence type="ECO:0008006" key="5">
    <source>
        <dbReference type="Google" id="ProtNLM"/>
    </source>
</evidence>
<dbReference type="Proteomes" id="UP001379533">
    <property type="component" value="Chromosome"/>
</dbReference>